<keyword evidence="10" id="KW-1185">Reference proteome</keyword>
<dbReference type="EMBL" id="JBBXMP010000022">
    <property type="protein sequence ID" value="KAL0067883.1"/>
    <property type="molecule type" value="Genomic_DNA"/>
</dbReference>
<feature type="DNA-binding region" description="TEA" evidence="6">
    <location>
        <begin position="60"/>
        <end position="134"/>
    </location>
</feature>
<dbReference type="Pfam" id="PF01285">
    <property type="entry name" value="TEA"/>
    <property type="match status" value="1"/>
</dbReference>
<dbReference type="Gene3D" id="6.10.20.40">
    <property type="entry name" value="TEA/ATTS domain"/>
    <property type="match status" value="1"/>
</dbReference>
<reference evidence="9 10" key="1">
    <citation type="submission" date="2024-05" db="EMBL/GenBank/DDBJ databases">
        <title>A draft genome resource for the thread blight pathogen Marasmius tenuissimus strain MS-2.</title>
        <authorList>
            <person name="Yulfo-Soto G.E."/>
            <person name="Baruah I.K."/>
            <person name="Amoako-Attah I."/>
            <person name="Bukari Y."/>
            <person name="Meinhardt L.W."/>
            <person name="Bailey B.A."/>
            <person name="Cohen S.P."/>
        </authorList>
    </citation>
    <scope>NUCLEOTIDE SEQUENCE [LARGE SCALE GENOMIC DNA]</scope>
    <source>
        <strain evidence="9 10">MS-2</strain>
    </source>
</reference>
<dbReference type="Proteomes" id="UP001437256">
    <property type="component" value="Unassembled WGS sequence"/>
</dbReference>
<evidence type="ECO:0000256" key="3">
    <source>
        <dbReference type="ARBA" id="ARBA00023015"/>
    </source>
</evidence>
<feature type="region of interest" description="Disordered" evidence="7">
    <location>
        <begin position="147"/>
        <end position="179"/>
    </location>
</feature>
<evidence type="ECO:0000256" key="7">
    <source>
        <dbReference type="SAM" id="MobiDB-lite"/>
    </source>
</evidence>
<comment type="similarity">
    <text evidence="2">Belongs to the TEC1 family.</text>
</comment>
<evidence type="ECO:0000313" key="10">
    <source>
        <dbReference type="Proteomes" id="UP001437256"/>
    </source>
</evidence>
<comment type="subcellular location">
    <subcellularLocation>
        <location evidence="1">Nucleus</location>
    </subcellularLocation>
</comment>
<comment type="caution">
    <text evidence="9">The sequence shown here is derived from an EMBL/GenBank/DDBJ whole genome shotgun (WGS) entry which is preliminary data.</text>
</comment>
<evidence type="ECO:0000256" key="4">
    <source>
        <dbReference type="ARBA" id="ARBA00023163"/>
    </source>
</evidence>
<feature type="compositionally biased region" description="Polar residues" evidence="7">
    <location>
        <begin position="150"/>
        <end position="160"/>
    </location>
</feature>
<feature type="domain" description="TEA" evidence="8">
    <location>
        <begin position="60"/>
        <end position="134"/>
    </location>
</feature>
<dbReference type="SMART" id="SM00426">
    <property type="entry name" value="TEA"/>
    <property type="match status" value="1"/>
</dbReference>
<proteinExistence type="inferred from homology"/>
<evidence type="ECO:0000256" key="2">
    <source>
        <dbReference type="ARBA" id="ARBA00008421"/>
    </source>
</evidence>
<evidence type="ECO:0000259" key="8">
    <source>
        <dbReference type="PROSITE" id="PS51088"/>
    </source>
</evidence>
<evidence type="ECO:0000256" key="6">
    <source>
        <dbReference type="PROSITE-ProRule" id="PRU00505"/>
    </source>
</evidence>
<evidence type="ECO:0000256" key="5">
    <source>
        <dbReference type="ARBA" id="ARBA00023242"/>
    </source>
</evidence>
<dbReference type="InterPro" id="IPR038096">
    <property type="entry name" value="TEA/ATTS_sf"/>
</dbReference>
<keyword evidence="4" id="KW-0804">Transcription</keyword>
<dbReference type="InterPro" id="IPR050937">
    <property type="entry name" value="TEC1_TEAD_TF"/>
</dbReference>
<protein>
    <recommendedName>
        <fullName evidence="8">TEA domain-containing protein</fullName>
    </recommendedName>
</protein>
<sequence>MSYIDYHHASPGSSNLSRKHIGYVCMSTVDDLSYTPSAEEKHRDAAQIVATGRRSWKTLKGKGEAVWPPHLEAALIEALEKYKPDESRSTKTLGRFSMRNRFISDYIFETTGKRRTPKQVGSRLQQLRDTCKSERILRLISRRHIDSSEGDSTAVSSDGNTSSSPTPPPTDFSVRGAERKTQKRHSIYVNIVLEQLGWQSPPPVVHIVNNNKLMPLVIHLAPLASSSLSYDSTRCLGSMDPTVTFASPFPLAPQCSYSVFQDGAGLPMFTEEAALKCQSNPMQSAGWMYSASLIPGLWKTLCASSTPTRYAITQYLYPADSNLQGEPCASIVYSFTHHESSTAFQLQPTGGYESYSHHHPLSSPHAHLNNTRPWCATTTLDWSNSFDSSLFSPSVSPAYHQPTIPSISRGGRSAACYQGENWGAGQKYPHGPSSLQYC</sequence>
<dbReference type="InterPro" id="IPR000818">
    <property type="entry name" value="TEA/ATTS_dom"/>
</dbReference>
<dbReference type="PANTHER" id="PTHR11834">
    <property type="entry name" value="TRANSCRIPTIONAL ENHANCER FACTOR TEF RELATED"/>
    <property type="match status" value="1"/>
</dbReference>
<evidence type="ECO:0000256" key="1">
    <source>
        <dbReference type="ARBA" id="ARBA00004123"/>
    </source>
</evidence>
<accession>A0ABR3A2Q9</accession>
<dbReference type="PROSITE" id="PS51088">
    <property type="entry name" value="TEA_2"/>
    <property type="match status" value="1"/>
</dbReference>
<name>A0ABR3A2Q9_9AGAR</name>
<organism evidence="9 10">
    <name type="scientific">Marasmius tenuissimus</name>
    <dbReference type="NCBI Taxonomy" id="585030"/>
    <lineage>
        <taxon>Eukaryota</taxon>
        <taxon>Fungi</taxon>
        <taxon>Dikarya</taxon>
        <taxon>Basidiomycota</taxon>
        <taxon>Agaricomycotina</taxon>
        <taxon>Agaricomycetes</taxon>
        <taxon>Agaricomycetidae</taxon>
        <taxon>Agaricales</taxon>
        <taxon>Marasmiineae</taxon>
        <taxon>Marasmiaceae</taxon>
        <taxon>Marasmius</taxon>
    </lineage>
</organism>
<keyword evidence="5" id="KW-0539">Nucleus</keyword>
<dbReference type="PANTHER" id="PTHR11834:SF0">
    <property type="entry name" value="PROTEIN SCALLOPED"/>
    <property type="match status" value="1"/>
</dbReference>
<evidence type="ECO:0000313" key="9">
    <source>
        <dbReference type="EMBL" id="KAL0067883.1"/>
    </source>
</evidence>
<gene>
    <name evidence="9" type="ORF">AAF712_005051</name>
</gene>
<keyword evidence="3" id="KW-0805">Transcription regulation</keyword>